<dbReference type="EMBL" id="CP070496">
    <property type="protein sequence ID" value="QSB06862.1"/>
    <property type="molecule type" value="Genomic_DNA"/>
</dbReference>
<feature type="domain" description="Nitroreductase" evidence="1">
    <location>
        <begin position="123"/>
        <end position="308"/>
    </location>
</feature>
<evidence type="ECO:0000313" key="3">
    <source>
        <dbReference type="Proteomes" id="UP000662939"/>
    </source>
</evidence>
<dbReference type="InterPro" id="IPR020051">
    <property type="entry name" value="SagB-type_dehydrogenase"/>
</dbReference>
<dbReference type="PANTHER" id="PTHR43745:SF2">
    <property type="entry name" value="NITROREDUCTASE MJ1384-RELATED"/>
    <property type="match status" value="1"/>
</dbReference>
<dbReference type="CDD" id="cd02142">
    <property type="entry name" value="McbC_SagB-like_oxidoreductase"/>
    <property type="match status" value="1"/>
</dbReference>
<keyword evidence="3" id="KW-1185">Reference proteome</keyword>
<sequence length="313" mass="34465">MPYKKTKEEVASSLAEHDYLQAVGRFSMQHTMVSVYSSSTVLRPPDSVIRGRWFPNSDDFAGESALLNYRTDNTNIGFQAGVGRFFEPDAVLSSCHADLEEDLSQTIDLPKPKKLKTGLTATITSRRSSRAFNGDEVTMEELATLLHHAQGNSGELPYGDPTNPHGTVELRNAPSGGGLYPIKLFVTAFNVKGLQRGTYEYLPYAHKLSPTPTTGPDQELLWKSPDFDIEDTGFALTFVYNLYDNSRKYGDGGAVFGLIEVGAILQNLHLTRTSLALAGCDQGSYDKQLLERALRLDGHTHHVVHVTVIGQED</sequence>
<dbReference type="InterPro" id="IPR052544">
    <property type="entry name" value="Bacteriocin_Proc_Enz"/>
</dbReference>
<protein>
    <submittedName>
        <fullName evidence="2">SagB family peptide dehydrogenase</fullName>
    </submittedName>
</protein>
<evidence type="ECO:0000313" key="2">
    <source>
        <dbReference type="EMBL" id="QSB06862.1"/>
    </source>
</evidence>
<dbReference type="SUPFAM" id="SSF55469">
    <property type="entry name" value="FMN-dependent nitroreductase-like"/>
    <property type="match status" value="1"/>
</dbReference>
<dbReference type="GO" id="GO:0016491">
    <property type="term" value="F:oxidoreductase activity"/>
    <property type="evidence" value="ECO:0007669"/>
    <property type="project" value="InterPro"/>
</dbReference>
<dbReference type="Proteomes" id="UP000662939">
    <property type="component" value="Chromosome"/>
</dbReference>
<dbReference type="AlphaFoldDB" id="A0A895XT85"/>
<name>A0A895XT85_9ACTN</name>
<proteinExistence type="predicted"/>
<dbReference type="NCBIfam" id="TIGR03605">
    <property type="entry name" value="antibiot_sagB"/>
    <property type="match status" value="1"/>
</dbReference>
<dbReference type="KEGG" id="nav:JQS30_08245"/>
<dbReference type="RefSeq" id="WP_213172869.1">
    <property type="nucleotide sequence ID" value="NZ_CP070496.1"/>
</dbReference>
<accession>A0A895XT85</accession>
<dbReference type="InterPro" id="IPR000415">
    <property type="entry name" value="Nitroreductase-like"/>
</dbReference>
<reference evidence="2" key="1">
    <citation type="submission" date="2021-02" db="EMBL/GenBank/DDBJ databases">
        <title>Natronoglycomyces albus gen. nov., sp. nov, a haloalkaliphilic actinobacterium from a soda solonchak soil.</title>
        <authorList>
            <person name="Sorokin D.Y."/>
            <person name="Khijniak T.V."/>
            <person name="Zakharycheva A.P."/>
            <person name="Boueva O.V."/>
            <person name="Ariskina E.V."/>
            <person name="Hahnke R.L."/>
            <person name="Bunk B."/>
            <person name="Sproer C."/>
            <person name="Schumann P."/>
            <person name="Evtushenko L.I."/>
            <person name="Kublanov I.V."/>
        </authorList>
    </citation>
    <scope>NUCLEOTIDE SEQUENCE</scope>
    <source>
        <strain evidence="2">DSM 106290</strain>
    </source>
</reference>
<dbReference type="Pfam" id="PF00881">
    <property type="entry name" value="Nitroreductase"/>
    <property type="match status" value="1"/>
</dbReference>
<gene>
    <name evidence="2" type="ORF">JQS30_08245</name>
</gene>
<dbReference type="InterPro" id="IPR029479">
    <property type="entry name" value="Nitroreductase"/>
</dbReference>
<organism evidence="2 3">
    <name type="scientific">Natronoglycomyces albus</name>
    <dbReference type="NCBI Taxonomy" id="2811108"/>
    <lineage>
        <taxon>Bacteria</taxon>
        <taxon>Bacillati</taxon>
        <taxon>Actinomycetota</taxon>
        <taxon>Actinomycetes</taxon>
        <taxon>Glycomycetales</taxon>
        <taxon>Glycomycetaceae</taxon>
        <taxon>Natronoglycomyces</taxon>
    </lineage>
</organism>
<dbReference type="Gene3D" id="3.40.109.10">
    <property type="entry name" value="NADH Oxidase"/>
    <property type="match status" value="1"/>
</dbReference>
<evidence type="ECO:0000259" key="1">
    <source>
        <dbReference type="Pfam" id="PF00881"/>
    </source>
</evidence>
<dbReference type="PANTHER" id="PTHR43745">
    <property type="entry name" value="NITROREDUCTASE MJ1384-RELATED"/>
    <property type="match status" value="1"/>
</dbReference>